<sequence>LELKLSAMLLRDDGIQQDQEEEDEEVRQKQASPVEELLKNEDTDPSQDEEEDEDDDGELALWCPDVNVVELQKERDKGLGFSILDYQDPLDPGRCVMVVRSLLPGGSAERHGGLLPGDQLVSVNHTQLDLLTLAEAVEVLKSAPPGTVRLGIRKPLVVEASEMSRKRNILVSPEDGPVPEVSTVVLMLCSFMDQNQTPKQSRFRSGQAAESIRRTCTGQVYLGQNPKQTQTHDLLQATPTLPVRTSPDIRGPVRVSNTCPGP</sequence>
<keyword evidence="4" id="KW-1185">Reference proteome</keyword>
<dbReference type="SMART" id="SM00228">
    <property type="entry name" value="PDZ"/>
    <property type="match status" value="1"/>
</dbReference>
<dbReference type="PROSITE" id="PS50106">
    <property type="entry name" value="PDZ"/>
    <property type="match status" value="1"/>
</dbReference>
<feature type="compositionally biased region" description="Acidic residues" evidence="1">
    <location>
        <begin position="43"/>
        <end position="58"/>
    </location>
</feature>
<dbReference type="PANTHER" id="PTHR19964:SF11">
    <property type="entry name" value="INAD-LIKE PROTEIN"/>
    <property type="match status" value="1"/>
</dbReference>
<comment type="caution">
    <text evidence="3">The sequence shown here is derived from an EMBL/GenBank/DDBJ whole genome shotgun (WGS) entry which is preliminary data.</text>
</comment>
<evidence type="ECO:0000256" key="1">
    <source>
        <dbReference type="SAM" id="MobiDB-lite"/>
    </source>
</evidence>
<dbReference type="PANTHER" id="PTHR19964">
    <property type="entry name" value="MULTIPLE PDZ DOMAIN PROTEIN"/>
    <property type="match status" value="1"/>
</dbReference>
<name>A0ABV0RR31_9TELE</name>
<dbReference type="Proteomes" id="UP001434883">
    <property type="component" value="Unassembled WGS sequence"/>
</dbReference>
<accession>A0ABV0RR31</accession>
<evidence type="ECO:0000259" key="2">
    <source>
        <dbReference type="PROSITE" id="PS50106"/>
    </source>
</evidence>
<dbReference type="SUPFAM" id="SSF50156">
    <property type="entry name" value="PDZ domain-like"/>
    <property type="match status" value="1"/>
</dbReference>
<reference evidence="3 4" key="1">
    <citation type="submission" date="2021-06" db="EMBL/GenBank/DDBJ databases">
        <authorList>
            <person name="Palmer J.M."/>
        </authorList>
    </citation>
    <scope>NUCLEOTIDE SEQUENCE [LARGE SCALE GENOMIC DNA]</scope>
    <source>
        <strain evidence="3 4">XC_2019</strain>
        <tissue evidence="3">Muscle</tissue>
    </source>
</reference>
<protein>
    <recommendedName>
        <fullName evidence="2">PDZ domain-containing protein</fullName>
    </recommendedName>
</protein>
<dbReference type="Pfam" id="PF00595">
    <property type="entry name" value="PDZ"/>
    <property type="match status" value="1"/>
</dbReference>
<feature type="domain" description="PDZ" evidence="2">
    <location>
        <begin position="68"/>
        <end position="144"/>
    </location>
</feature>
<organism evidence="3 4">
    <name type="scientific">Xenoophorus captivus</name>
    <dbReference type="NCBI Taxonomy" id="1517983"/>
    <lineage>
        <taxon>Eukaryota</taxon>
        <taxon>Metazoa</taxon>
        <taxon>Chordata</taxon>
        <taxon>Craniata</taxon>
        <taxon>Vertebrata</taxon>
        <taxon>Euteleostomi</taxon>
        <taxon>Actinopterygii</taxon>
        <taxon>Neopterygii</taxon>
        <taxon>Teleostei</taxon>
        <taxon>Neoteleostei</taxon>
        <taxon>Acanthomorphata</taxon>
        <taxon>Ovalentaria</taxon>
        <taxon>Atherinomorphae</taxon>
        <taxon>Cyprinodontiformes</taxon>
        <taxon>Goodeidae</taxon>
        <taxon>Xenoophorus</taxon>
    </lineage>
</organism>
<feature type="region of interest" description="Disordered" evidence="1">
    <location>
        <begin position="12"/>
        <end position="59"/>
    </location>
</feature>
<dbReference type="CDD" id="cd06669">
    <property type="entry name" value="PDZ5_MUPP1-like"/>
    <property type="match status" value="1"/>
</dbReference>
<evidence type="ECO:0000313" key="3">
    <source>
        <dbReference type="EMBL" id="MEQ2209993.1"/>
    </source>
</evidence>
<dbReference type="InterPro" id="IPR051342">
    <property type="entry name" value="PDZ_scaffold"/>
</dbReference>
<gene>
    <name evidence="3" type="ORF">XENOCAPTIV_006973</name>
</gene>
<feature type="non-terminal residue" evidence="3">
    <location>
        <position position="1"/>
    </location>
</feature>
<dbReference type="EMBL" id="JAHRIN010052195">
    <property type="protein sequence ID" value="MEQ2209993.1"/>
    <property type="molecule type" value="Genomic_DNA"/>
</dbReference>
<dbReference type="InterPro" id="IPR001478">
    <property type="entry name" value="PDZ"/>
</dbReference>
<dbReference type="InterPro" id="IPR036034">
    <property type="entry name" value="PDZ_sf"/>
</dbReference>
<proteinExistence type="predicted"/>
<dbReference type="Gene3D" id="2.30.42.10">
    <property type="match status" value="1"/>
</dbReference>
<evidence type="ECO:0000313" key="4">
    <source>
        <dbReference type="Proteomes" id="UP001434883"/>
    </source>
</evidence>